<evidence type="ECO:0000313" key="4">
    <source>
        <dbReference type="Proteomes" id="UP000577707"/>
    </source>
</evidence>
<proteinExistence type="predicted"/>
<evidence type="ECO:0000259" key="2">
    <source>
        <dbReference type="PROSITE" id="PS50871"/>
    </source>
</evidence>
<dbReference type="RefSeq" id="WP_183542732.1">
    <property type="nucleotide sequence ID" value="NZ_BMQT01000004.1"/>
</dbReference>
<reference evidence="3 4" key="1">
    <citation type="submission" date="2020-08" db="EMBL/GenBank/DDBJ databases">
        <title>Genomic Encyclopedia of Type Strains, Phase III (KMG-III): the genomes of soil and plant-associated and newly described type strains.</title>
        <authorList>
            <person name="Whitman W."/>
        </authorList>
    </citation>
    <scope>NUCLEOTIDE SEQUENCE [LARGE SCALE GENOMIC DNA]</scope>
    <source>
        <strain evidence="3 4">CECT 3302</strain>
    </source>
</reference>
<keyword evidence="4" id="KW-1185">Reference proteome</keyword>
<organism evidence="3 4">
    <name type="scientific">Nocardioides albus</name>
    <dbReference type="NCBI Taxonomy" id="1841"/>
    <lineage>
        <taxon>Bacteria</taxon>
        <taxon>Bacillati</taxon>
        <taxon>Actinomycetota</taxon>
        <taxon>Actinomycetes</taxon>
        <taxon>Propionibacteriales</taxon>
        <taxon>Nocardioidaceae</taxon>
        <taxon>Nocardioides</taxon>
    </lineage>
</organism>
<feature type="transmembrane region" description="Helical" evidence="1">
    <location>
        <begin position="149"/>
        <end position="171"/>
    </location>
</feature>
<protein>
    <submittedName>
        <fullName evidence="3">Putative tricarboxylic transport membrane protein</fullName>
    </submittedName>
</protein>
<dbReference type="InterPro" id="IPR009936">
    <property type="entry name" value="DUF1468"/>
</dbReference>
<keyword evidence="1" id="KW-0812">Transmembrane</keyword>
<dbReference type="Proteomes" id="UP000577707">
    <property type="component" value="Unassembled WGS sequence"/>
</dbReference>
<name>A0A7W5A1Y2_9ACTN</name>
<gene>
    <name evidence="3" type="ORF">FHS12_000942</name>
</gene>
<dbReference type="PROSITE" id="PS50871">
    <property type="entry name" value="C1Q"/>
    <property type="match status" value="1"/>
</dbReference>
<keyword evidence="1" id="KW-0472">Membrane</keyword>
<evidence type="ECO:0000256" key="1">
    <source>
        <dbReference type="SAM" id="Phobius"/>
    </source>
</evidence>
<sequence length="180" mass="18823">MSQATVAPAPSHWGTGRSGLVLAGLILAFAIYLTVGIITMTVPDGAEPPGPKFFPIILAVACYALAVMLTVHYVRRPEAPADTDGVETIEEPEGVRHKSFTDWRTLGLTMAGFLAFALLLDPIGWILAAALMFWVIAWAMGSGSPLKDVAVALVLSCAVQVAFSAGLGLHLPAGILDGVL</sequence>
<comment type="caution">
    <text evidence="3">The sequence shown here is derived from an EMBL/GenBank/DDBJ whole genome shotgun (WGS) entry which is preliminary data.</text>
</comment>
<feature type="transmembrane region" description="Helical" evidence="1">
    <location>
        <begin position="53"/>
        <end position="74"/>
    </location>
</feature>
<dbReference type="EMBL" id="JACHXG010000002">
    <property type="protein sequence ID" value="MBB3088009.1"/>
    <property type="molecule type" value="Genomic_DNA"/>
</dbReference>
<dbReference type="Pfam" id="PF07331">
    <property type="entry name" value="TctB"/>
    <property type="match status" value="1"/>
</dbReference>
<keyword evidence="1" id="KW-1133">Transmembrane helix</keyword>
<evidence type="ECO:0000313" key="3">
    <source>
        <dbReference type="EMBL" id="MBB3088009.1"/>
    </source>
</evidence>
<dbReference type="InterPro" id="IPR001073">
    <property type="entry name" value="C1q_dom"/>
</dbReference>
<feature type="domain" description="C1q" evidence="2">
    <location>
        <begin position="156"/>
        <end position="180"/>
    </location>
</feature>
<accession>A0A7W5A1Y2</accession>
<feature type="transmembrane region" description="Helical" evidence="1">
    <location>
        <begin position="20"/>
        <end position="41"/>
    </location>
</feature>
<dbReference type="AlphaFoldDB" id="A0A7W5A1Y2"/>
<feature type="transmembrane region" description="Helical" evidence="1">
    <location>
        <begin position="113"/>
        <end position="137"/>
    </location>
</feature>